<reference evidence="3" key="1">
    <citation type="submission" date="2018-06" db="EMBL/GenBank/DDBJ databases">
        <authorList>
            <person name="Cea G.-C."/>
            <person name="William W."/>
        </authorList>
    </citation>
    <scope>NUCLEOTIDE SEQUENCE [LARGE SCALE GENOMIC DNA]</scope>
    <source>
        <strain evidence="3">DB21MT-2</strain>
    </source>
</reference>
<feature type="signal peptide" evidence="1">
    <location>
        <begin position="1"/>
        <end position="21"/>
    </location>
</feature>
<dbReference type="KEGG" id="sbk:SHEWBE_3192"/>
<evidence type="ECO:0000313" key="2">
    <source>
        <dbReference type="EMBL" id="SQH77155.1"/>
    </source>
</evidence>
<accession>A0A330M5B1</accession>
<dbReference type="EMBL" id="LS483452">
    <property type="protein sequence ID" value="SQH77155.1"/>
    <property type="molecule type" value="Genomic_DNA"/>
</dbReference>
<evidence type="ECO:0000256" key="1">
    <source>
        <dbReference type="SAM" id="SignalP"/>
    </source>
</evidence>
<protein>
    <recommendedName>
        <fullName evidence="4">Secreted protein</fullName>
    </recommendedName>
</protein>
<keyword evidence="1" id="KW-0732">Signal</keyword>
<dbReference type="Proteomes" id="UP000250123">
    <property type="component" value="Chromosome SHEWBE"/>
</dbReference>
<proteinExistence type="predicted"/>
<feature type="chain" id="PRO_5016365192" description="Secreted protein" evidence="1">
    <location>
        <begin position="22"/>
        <end position="75"/>
    </location>
</feature>
<evidence type="ECO:0000313" key="3">
    <source>
        <dbReference type="Proteomes" id="UP000250123"/>
    </source>
</evidence>
<sequence>MALLTLALSLPLPSAATPCWAVALAAEFWLHGSATEAAEKLMAQKAIIAVTESLKKLAAEFDVHMTFSLFKNHFP</sequence>
<organism evidence="2 3">
    <name type="scientific">Shewanella benthica</name>
    <dbReference type="NCBI Taxonomy" id="43661"/>
    <lineage>
        <taxon>Bacteria</taxon>
        <taxon>Pseudomonadati</taxon>
        <taxon>Pseudomonadota</taxon>
        <taxon>Gammaproteobacteria</taxon>
        <taxon>Alteromonadales</taxon>
        <taxon>Shewanellaceae</taxon>
        <taxon>Shewanella</taxon>
    </lineage>
</organism>
<gene>
    <name evidence="2" type="ORF">SHEWBE_3192</name>
</gene>
<evidence type="ECO:0008006" key="4">
    <source>
        <dbReference type="Google" id="ProtNLM"/>
    </source>
</evidence>
<name>A0A330M5B1_9GAMM</name>
<dbReference type="AlphaFoldDB" id="A0A330M5B1"/>